<dbReference type="Proteomes" id="UP000095042">
    <property type="component" value="Unassembled WGS sequence"/>
</dbReference>
<keyword evidence="1" id="KW-0472">Membrane</keyword>
<feature type="transmembrane region" description="Helical" evidence="1">
    <location>
        <begin position="38"/>
        <end position="56"/>
    </location>
</feature>
<gene>
    <name evidence="2" type="ORF">AUC71_09995</name>
</gene>
<keyword evidence="1" id="KW-1133">Transmembrane helix</keyword>
<protein>
    <submittedName>
        <fullName evidence="2">Uncharacterized protein</fullName>
    </submittedName>
</protein>
<comment type="caution">
    <text evidence="2">The sequence shown here is derived from an EMBL/GenBank/DDBJ whole genome shotgun (WGS) entry which is preliminary data.</text>
</comment>
<evidence type="ECO:0000256" key="1">
    <source>
        <dbReference type="SAM" id="Phobius"/>
    </source>
</evidence>
<accession>A0A1E3WC41</accession>
<dbReference type="AlphaFoldDB" id="A0A1E3WC41"/>
<sequence length="123" mass="13264">MWGLPGAAAGACLAFAASLAASWLVGRRLLDIPHAFGEVARITVAVGVMLAALWVIQPPDGVVGLVIEIVTGGVAMSPLPWLSTYWKCVRHSLSISRAWCKSRWVRRDRVDQSSAVFGRGHQK</sequence>
<name>A0A1E3WC41_9HYPH</name>
<feature type="transmembrane region" description="Helical" evidence="1">
    <location>
        <begin position="6"/>
        <end position="26"/>
    </location>
</feature>
<evidence type="ECO:0000313" key="3">
    <source>
        <dbReference type="Proteomes" id="UP000095042"/>
    </source>
</evidence>
<organism evidence="2 3">
    <name type="scientific">Methyloceanibacter marginalis</name>
    <dbReference type="NCBI Taxonomy" id="1774971"/>
    <lineage>
        <taxon>Bacteria</taxon>
        <taxon>Pseudomonadati</taxon>
        <taxon>Pseudomonadota</taxon>
        <taxon>Alphaproteobacteria</taxon>
        <taxon>Hyphomicrobiales</taxon>
        <taxon>Hyphomicrobiaceae</taxon>
        <taxon>Methyloceanibacter</taxon>
    </lineage>
</organism>
<reference evidence="2 3" key="1">
    <citation type="journal article" date="2016" name="Environ. Microbiol.">
        <title>New Methyloceanibacter diversity from North Sea sediments includes methanotroph containing solely the soluble methane monooxygenase.</title>
        <authorList>
            <person name="Vekeman B."/>
            <person name="Kerckhof F.M."/>
            <person name="Cremers G."/>
            <person name="de Vos P."/>
            <person name="Vandamme P."/>
            <person name="Boon N."/>
            <person name="Op den Camp H.J."/>
            <person name="Heylen K."/>
        </authorList>
    </citation>
    <scope>NUCLEOTIDE SEQUENCE [LARGE SCALE GENOMIC DNA]</scope>
    <source>
        <strain evidence="2 3">R-67177</strain>
    </source>
</reference>
<keyword evidence="3" id="KW-1185">Reference proteome</keyword>
<dbReference type="EMBL" id="LPWD01000120">
    <property type="protein sequence ID" value="ODS03356.1"/>
    <property type="molecule type" value="Genomic_DNA"/>
</dbReference>
<feature type="transmembrane region" description="Helical" evidence="1">
    <location>
        <begin position="62"/>
        <end position="82"/>
    </location>
</feature>
<keyword evidence="1" id="KW-0812">Transmembrane</keyword>
<dbReference type="RefSeq" id="WP_069623427.1">
    <property type="nucleotide sequence ID" value="NZ_LPWD01000120.1"/>
</dbReference>
<evidence type="ECO:0000313" key="2">
    <source>
        <dbReference type="EMBL" id="ODS03356.1"/>
    </source>
</evidence>
<proteinExistence type="predicted"/>